<keyword evidence="9" id="KW-0067">ATP-binding</keyword>
<evidence type="ECO:0000256" key="7">
    <source>
        <dbReference type="ARBA" id="ARBA00022695"/>
    </source>
</evidence>
<feature type="domain" description="YrdC-like" evidence="13">
    <location>
        <begin position="15"/>
        <end position="210"/>
    </location>
</feature>
<evidence type="ECO:0000313" key="15">
    <source>
        <dbReference type="Proteomes" id="UP000516421"/>
    </source>
</evidence>
<comment type="catalytic activity">
    <reaction evidence="11">
        <text>L-threonine + hydrogencarbonate + ATP = L-threonylcarbamoyladenylate + diphosphate + H2O</text>
        <dbReference type="Rhea" id="RHEA:36407"/>
        <dbReference type="ChEBI" id="CHEBI:15377"/>
        <dbReference type="ChEBI" id="CHEBI:17544"/>
        <dbReference type="ChEBI" id="CHEBI:30616"/>
        <dbReference type="ChEBI" id="CHEBI:33019"/>
        <dbReference type="ChEBI" id="CHEBI:57926"/>
        <dbReference type="ChEBI" id="CHEBI:73682"/>
        <dbReference type="EC" id="2.7.7.87"/>
    </reaction>
</comment>
<dbReference type="EC" id="2.7.7.87" evidence="3"/>
<name>A0A7H2BM14_9MICC</name>
<dbReference type="GO" id="GO:0000049">
    <property type="term" value="F:tRNA binding"/>
    <property type="evidence" value="ECO:0007669"/>
    <property type="project" value="TreeGrafter"/>
</dbReference>
<dbReference type="EMBL" id="CP061538">
    <property type="protein sequence ID" value="QNV40710.1"/>
    <property type="molecule type" value="Genomic_DNA"/>
</dbReference>
<dbReference type="NCBIfam" id="TIGR00057">
    <property type="entry name" value="L-threonylcarbamoyladenylate synthase"/>
    <property type="match status" value="1"/>
</dbReference>
<gene>
    <name evidence="14" type="ORF">IDM48_04740</name>
</gene>
<feature type="region of interest" description="Disordered" evidence="12">
    <location>
        <begin position="229"/>
        <end position="275"/>
    </location>
</feature>
<evidence type="ECO:0000256" key="10">
    <source>
        <dbReference type="ARBA" id="ARBA00029774"/>
    </source>
</evidence>
<dbReference type="GO" id="GO:0005737">
    <property type="term" value="C:cytoplasm"/>
    <property type="evidence" value="ECO:0007669"/>
    <property type="project" value="UniProtKB-SubCell"/>
</dbReference>
<dbReference type="PROSITE" id="PS51163">
    <property type="entry name" value="YRDC"/>
    <property type="match status" value="1"/>
</dbReference>
<feature type="compositionally biased region" description="Basic and acidic residues" evidence="12">
    <location>
        <begin position="319"/>
        <end position="335"/>
    </location>
</feature>
<dbReference type="GO" id="GO:0061710">
    <property type="term" value="F:L-threonylcarbamoyladenylate synthase"/>
    <property type="evidence" value="ECO:0007669"/>
    <property type="project" value="UniProtKB-EC"/>
</dbReference>
<feature type="compositionally biased region" description="Basic and acidic residues" evidence="12">
    <location>
        <begin position="229"/>
        <end position="245"/>
    </location>
</feature>
<keyword evidence="7" id="KW-0548">Nucleotidyltransferase</keyword>
<dbReference type="KEGG" id="rama:IDM48_04740"/>
<dbReference type="PANTHER" id="PTHR17490">
    <property type="entry name" value="SUA5"/>
    <property type="match status" value="1"/>
</dbReference>
<evidence type="ECO:0000256" key="6">
    <source>
        <dbReference type="ARBA" id="ARBA00022694"/>
    </source>
</evidence>
<dbReference type="GO" id="GO:0008033">
    <property type="term" value="P:tRNA processing"/>
    <property type="evidence" value="ECO:0007669"/>
    <property type="project" value="UniProtKB-KW"/>
</dbReference>
<dbReference type="PANTHER" id="PTHR17490:SF16">
    <property type="entry name" value="THREONYLCARBAMOYL-AMP SYNTHASE"/>
    <property type="match status" value="1"/>
</dbReference>
<evidence type="ECO:0000256" key="12">
    <source>
        <dbReference type="SAM" id="MobiDB-lite"/>
    </source>
</evidence>
<keyword evidence="8" id="KW-0547">Nucleotide-binding</keyword>
<comment type="subcellular location">
    <subcellularLocation>
        <location evidence="1">Cytoplasm</location>
    </subcellularLocation>
</comment>
<keyword evidence="6" id="KW-0819">tRNA processing</keyword>
<comment type="similarity">
    <text evidence="2">Belongs to the SUA5 family.</text>
</comment>
<dbReference type="RefSeq" id="WP_190618317.1">
    <property type="nucleotide sequence ID" value="NZ_CP061538.1"/>
</dbReference>
<evidence type="ECO:0000256" key="11">
    <source>
        <dbReference type="ARBA" id="ARBA00048366"/>
    </source>
</evidence>
<dbReference type="InterPro" id="IPR017945">
    <property type="entry name" value="DHBP_synth_RibB-like_a/b_dom"/>
</dbReference>
<evidence type="ECO:0000256" key="8">
    <source>
        <dbReference type="ARBA" id="ARBA00022741"/>
    </source>
</evidence>
<dbReference type="GO" id="GO:0005524">
    <property type="term" value="F:ATP binding"/>
    <property type="evidence" value="ECO:0007669"/>
    <property type="project" value="UniProtKB-KW"/>
</dbReference>
<evidence type="ECO:0000256" key="1">
    <source>
        <dbReference type="ARBA" id="ARBA00004496"/>
    </source>
</evidence>
<keyword evidence="15" id="KW-1185">Reference proteome</keyword>
<organism evidence="14 15">
    <name type="scientific">Rothia amarae</name>
    <dbReference type="NCBI Taxonomy" id="169480"/>
    <lineage>
        <taxon>Bacteria</taxon>
        <taxon>Bacillati</taxon>
        <taxon>Actinomycetota</taxon>
        <taxon>Actinomycetes</taxon>
        <taxon>Micrococcales</taxon>
        <taxon>Micrococcaceae</taxon>
        <taxon>Rothia</taxon>
    </lineage>
</organism>
<keyword evidence="4" id="KW-0963">Cytoplasm</keyword>
<dbReference type="GO" id="GO:0003725">
    <property type="term" value="F:double-stranded RNA binding"/>
    <property type="evidence" value="ECO:0007669"/>
    <property type="project" value="InterPro"/>
</dbReference>
<reference evidence="14 15" key="1">
    <citation type="submission" date="2020-09" db="EMBL/GenBank/DDBJ databases">
        <title>Investigation of environmental microbe.</title>
        <authorList>
            <person name="Ou Y."/>
            <person name="Kang Q."/>
        </authorList>
    </citation>
    <scope>NUCLEOTIDE SEQUENCE [LARGE SCALE GENOMIC DNA]</scope>
    <source>
        <strain evidence="14 15">KJZ-9</strain>
    </source>
</reference>
<accession>A0A7H2BM14</accession>
<dbReference type="InterPro" id="IPR006070">
    <property type="entry name" value="Sua5-like_dom"/>
</dbReference>
<feature type="region of interest" description="Disordered" evidence="12">
    <location>
        <begin position="308"/>
        <end position="335"/>
    </location>
</feature>
<dbReference type="InterPro" id="IPR050156">
    <property type="entry name" value="TC-AMP_synthase_SUA5"/>
</dbReference>
<evidence type="ECO:0000256" key="5">
    <source>
        <dbReference type="ARBA" id="ARBA00022679"/>
    </source>
</evidence>
<dbReference type="Pfam" id="PF01300">
    <property type="entry name" value="Sua5_yciO_yrdC"/>
    <property type="match status" value="1"/>
</dbReference>
<evidence type="ECO:0000259" key="13">
    <source>
        <dbReference type="PROSITE" id="PS51163"/>
    </source>
</evidence>
<evidence type="ECO:0000256" key="2">
    <source>
        <dbReference type="ARBA" id="ARBA00007663"/>
    </source>
</evidence>
<evidence type="ECO:0000256" key="4">
    <source>
        <dbReference type="ARBA" id="ARBA00022490"/>
    </source>
</evidence>
<dbReference type="Proteomes" id="UP000516421">
    <property type="component" value="Chromosome"/>
</dbReference>
<sequence length="335" mass="35494">MKATVYSTETTEARNEAIEAARVALRENKAIVLPTDTVYGIAADAFSHAGVSTLLAAKGRSRTMPPPVLIFDEAVLPGLADEVSDDATALARKFWPGALTLILYSQPSLSWDLGETQGTVALRVPNDSLTIQLLREIGPLAVSSANKTGQQAATTAEAAAEQLGEDVEVIIDGGRRPIGAHEDALPAEALPSTIVDCTADRLVVVREGAISMEELRQVVPSIITKEELEAENRQSTAERAEERRAASSLVEEAESPTASAPVGLGDGPRASAPAAGSFNAHLVEGGQGTARVDQMRTKESIRQEIARREAAVKPLSQSDARKLLFDDADSHKSNE</sequence>
<protein>
    <recommendedName>
        <fullName evidence="10">L-threonylcarbamoyladenylate synthase</fullName>
        <ecNumber evidence="3">2.7.7.87</ecNumber>
    </recommendedName>
    <alternativeName>
        <fullName evidence="10">L-threonylcarbamoyladenylate synthase</fullName>
    </alternativeName>
</protein>
<keyword evidence="5" id="KW-0808">Transferase</keyword>
<dbReference type="AlphaFoldDB" id="A0A7H2BM14"/>
<proteinExistence type="inferred from homology"/>
<evidence type="ECO:0000256" key="9">
    <source>
        <dbReference type="ARBA" id="ARBA00022840"/>
    </source>
</evidence>
<evidence type="ECO:0000313" key="14">
    <source>
        <dbReference type="EMBL" id="QNV40710.1"/>
    </source>
</evidence>
<dbReference type="SUPFAM" id="SSF55821">
    <property type="entry name" value="YrdC/RibB"/>
    <property type="match status" value="1"/>
</dbReference>
<evidence type="ECO:0000256" key="3">
    <source>
        <dbReference type="ARBA" id="ARBA00012584"/>
    </source>
</evidence>
<dbReference type="GO" id="GO:0006450">
    <property type="term" value="P:regulation of translational fidelity"/>
    <property type="evidence" value="ECO:0007669"/>
    <property type="project" value="TreeGrafter"/>
</dbReference>
<dbReference type="Gene3D" id="3.90.870.10">
    <property type="entry name" value="DHBP synthase"/>
    <property type="match status" value="1"/>
</dbReference>